<evidence type="ECO:0000313" key="1">
    <source>
        <dbReference type="EMBL" id="KAF7145834.1"/>
    </source>
</evidence>
<sequence>MWFLNRMLWKGNWFIQEKSRKILSMIVSGRPEKIGEGHYNGEASNSKKQLTATDDVLKGLVEWLCAQLKKPSHPSRAIPTAINCLATLLKEPMVRSLFGQADAVKLLIPLISLASPLQSMQVSLPPWTNTGVTNGMSTWLQDGCASHSTLHAF</sequence>
<dbReference type="OrthoDB" id="10263554at2759"/>
<dbReference type="GO" id="GO:0000221">
    <property type="term" value="C:vacuolar proton-transporting V-type ATPase, V1 domain"/>
    <property type="evidence" value="ECO:0007669"/>
    <property type="project" value="InterPro"/>
</dbReference>
<dbReference type="InterPro" id="IPR011989">
    <property type="entry name" value="ARM-like"/>
</dbReference>
<keyword evidence="2" id="KW-1185">Reference proteome</keyword>
<dbReference type="Proteomes" id="UP000626092">
    <property type="component" value="Unassembled WGS sequence"/>
</dbReference>
<proteinExistence type="predicted"/>
<dbReference type="EMBL" id="WJXA01000004">
    <property type="protein sequence ID" value="KAF7145834.1"/>
    <property type="molecule type" value="Genomic_DNA"/>
</dbReference>
<dbReference type="SMR" id="A0A834H5A9"/>
<dbReference type="PANTHER" id="PTHR10698:SF0">
    <property type="entry name" value="V-TYPE PROTON ATPASE SUBUNIT H"/>
    <property type="match status" value="1"/>
</dbReference>
<protein>
    <submittedName>
        <fullName evidence="1">Uncharacterized protein</fullName>
    </submittedName>
</protein>
<comment type="caution">
    <text evidence="1">The sequence shown here is derived from an EMBL/GenBank/DDBJ whole genome shotgun (WGS) entry which is preliminary data.</text>
</comment>
<accession>A0A834H5A9</accession>
<dbReference type="Pfam" id="PF03224">
    <property type="entry name" value="V-ATPase_H_N"/>
    <property type="match status" value="1"/>
</dbReference>
<organism evidence="1 2">
    <name type="scientific">Rhododendron simsii</name>
    <name type="common">Sims's rhododendron</name>
    <dbReference type="NCBI Taxonomy" id="118357"/>
    <lineage>
        <taxon>Eukaryota</taxon>
        <taxon>Viridiplantae</taxon>
        <taxon>Streptophyta</taxon>
        <taxon>Embryophyta</taxon>
        <taxon>Tracheophyta</taxon>
        <taxon>Spermatophyta</taxon>
        <taxon>Magnoliopsida</taxon>
        <taxon>eudicotyledons</taxon>
        <taxon>Gunneridae</taxon>
        <taxon>Pentapetalae</taxon>
        <taxon>asterids</taxon>
        <taxon>Ericales</taxon>
        <taxon>Ericaceae</taxon>
        <taxon>Ericoideae</taxon>
        <taxon>Rhodoreae</taxon>
        <taxon>Rhododendron</taxon>
    </lineage>
</organism>
<dbReference type="InterPro" id="IPR004908">
    <property type="entry name" value="ATPase_V1-cplx_hsu"/>
</dbReference>
<dbReference type="GO" id="GO:0046961">
    <property type="term" value="F:proton-transporting ATPase activity, rotational mechanism"/>
    <property type="evidence" value="ECO:0007669"/>
    <property type="project" value="InterPro"/>
</dbReference>
<dbReference type="PANTHER" id="PTHR10698">
    <property type="entry name" value="V-TYPE PROTON ATPASE SUBUNIT H"/>
    <property type="match status" value="1"/>
</dbReference>
<dbReference type="AlphaFoldDB" id="A0A834H5A9"/>
<dbReference type="Gene3D" id="1.25.10.10">
    <property type="entry name" value="Leucine-rich Repeat Variant"/>
    <property type="match status" value="1"/>
</dbReference>
<evidence type="ECO:0000313" key="2">
    <source>
        <dbReference type="Proteomes" id="UP000626092"/>
    </source>
</evidence>
<reference evidence="1" key="1">
    <citation type="submission" date="2019-11" db="EMBL/GenBank/DDBJ databases">
        <authorList>
            <person name="Liu Y."/>
            <person name="Hou J."/>
            <person name="Li T.-Q."/>
            <person name="Guan C.-H."/>
            <person name="Wu X."/>
            <person name="Wu H.-Z."/>
            <person name="Ling F."/>
            <person name="Zhang R."/>
            <person name="Shi X.-G."/>
            <person name="Ren J.-P."/>
            <person name="Chen E.-F."/>
            <person name="Sun J.-M."/>
        </authorList>
    </citation>
    <scope>NUCLEOTIDE SEQUENCE</scope>
    <source>
        <strain evidence="1">Adult_tree_wgs_1</strain>
        <tissue evidence="1">Leaves</tissue>
    </source>
</reference>
<name>A0A834H5A9_RHOSS</name>
<gene>
    <name evidence="1" type="ORF">RHSIM_Rhsim04G0133200</name>
</gene>